<feature type="transmembrane region" description="Helical" evidence="9">
    <location>
        <begin position="79"/>
        <end position="96"/>
    </location>
</feature>
<evidence type="ECO:0000256" key="9">
    <source>
        <dbReference type="SAM" id="Phobius"/>
    </source>
</evidence>
<gene>
    <name evidence="10" type="ordered locus">Rxyl_1618</name>
</gene>
<evidence type="ECO:0000256" key="8">
    <source>
        <dbReference type="ARBA" id="ARBA00035655"/>
    </source>
</evidence>
<comment type="subcellular location">
    <subcellularLocation>
        <location evidence="1">Cell inner membrane</location>
        <topology evidence="1">Multi-pass membrane protein</topology>
    </subcellularLocation>
</comment>
<feature type="transmembrane region" description="Helical" evidence="9">
    <location>
        <begin position="52"/>
        <end position="72"/>
    </location>
</feature>
<name>Q1AVJ9_RUBXD</name>
<dbReference type="AlphaFoldDB" id="Q1AVJ9"/>
<keyword evidence="11" id="KW-1185">Reference proteome</keyword>
<evidence type="ECO:0000256" key="5">
    <source>
        <dbReference type="ARBA" id="ARBA00022692"/>
    </source>
</evidence>
<dbReference type="HOGENOM" id="CLU_122700_1_0_11"/>
<evidence type="ECO:0000256" key="2">
    <source>
        <dbReference type="ARBA" id="ARBA00022448"/>
    </source>
</evidence>
<dbReference type="InterPro" id="IPR007272">
    <property type="entry name" value="Sulf_transp_TsuA/YedE"/>
</dbReference>
<evidence type="ECO:0000256" key="3">
    <source>
        <dbReference type="ARBA" id="ARBA00022475"/>
    </source>
</evidence>
<protein>
    <submittedName>
        <fullName evidence="10">Uncharacterized protein</fullName>
    </submittedName>
</protein>
<evidence type="ECO:0000256" key="6">
    <source>
        <dbReference type="ARBA" id="ARBA00022989"/>
    </source>
</evidence>
<dbReference type="STRING" id="266117.Rxyl_1618"/>
<sequence>MAESFTPTSGLLGGLLIGASAALLLLLNGRVAGVSGIVAGLLGGRPGGWQAMFALGLLLGALGYGVLAGGLAVDVRASVPVMAVAGLLVGFGARLGSGCTSGHGVCGLARLSARSVVATAVFMSAAFATVFVVRHVL</sequence>
<evidence type="ECO:0000256" key="4">
    <source>
        <dbReference type="ARBA" id="ARBA00022519"/>
    </source>
</evidence>
<organism evidence="10 11">
    <name type="scientific">Rubrobacter xylanophilus (strain DSM 9941 / JCM 11954 / NBRC 16129 / PRD-1)</name>
    <dbReference type="NCBI Taxonomy" id="266117"/>
    <lineage>
        <taxon>Bacteria</taxon>
        <taxon>Bacillati</taxon>
        <taxon>Actinomycetota</taxon>
        <taxon>Rubrobacteria</taxon>
        <taxon>Rubrobacterales</taxon>
        <taxon>Rubrobacteraceae</taxon>
        <taxon>Rubrobacter</taxon>
    </lineage>
</organism>
<dbReference type="Proteomes" id="UP000006637">
    <property type="component" value="Chromosome"/>
</dbReference>
<keyword evidence="7 9" id="KW-0472">Membrane</keyword>
<dbReference type="OrthoDB" id="3371181at2"/>
<dbReference type="PANTHER" id="PTHR30574">
    <property type="entry name" value="INNER MEMBRANE PROTEIN YEDE"/>
    <property type="match status" value="1"/>
</dbReference>
<keyword evidence="5 9" id="KW-0812">Transmembrane</keyword>
<dbReference type="GO" id="GO:0005886">
    <property type="term" value="C:plasma membrane"/>
    <property type="evidence" value="ECO:0007669"/>
    <property type="project" value="UniProtKB-SubCell"/>
</dbReference>
<dbReference type="KEGG" id="rxy:Rxyl_1618"/>
<dbReference type="PANTHER" id="PTHR30574:SF1">
    <property type="entry name" value="SULPHUR TRANSPORT DOMAIN-CONTAINING PROTEIN"/>
    <property type="match status" value="1"/>
</dbReference>
<keyword evidence="6 9" id="KW-1133">Transmembrane helix</keyword>
<comment type="similarity">
    <text evidence="8">Belongs to the TsuA/YedE (TC 9.B.102) family.</text>
</comment>
<dbReference type="EMBL" id="CP000386">
    <property type="protein sequence ID" value="ABG04579.1"/>
    <property type="molecule type" value="Genomic_DNA"/>
</dbReference>
<proteinExistence type="inferred from homology"/>
<evidence type="ECO:0000256" key="7">
    <source>
        <dbReference type="ARBA" id="ARBA00023136"/>
    </source>
</evidence>
<keyword evidence="2" id="KW-0813">Transport</keyword>
<dbReference type="RefSeq" id="WP_011564596.1">
    <property type="nucleotide sequence ID" value="NC_008148.1"/>
</dbReference>
<dbReference type="Pfam" id="PF04143">
    <property type="entry name" value="Sulf_transp"/>
    <property type="match status" value="1"/>
</dbReference>
<reference evidence="10 11" key="1">
    <citation type="submission" date="2006-06" db="EMBL/GenBank/DDBJ databases">
        <title>Complete sequence of Rubrobacter xylanophilus DSM 9941.</title>
        <authorList>
            <consortium name="US DOE Joint Genome Institute"/>
            <person name="Copeland A."/>
            <person name="Lucas S."/>
            <person name="Lapidus A."/>
            <person name="Barry K."/>
            <person name="Detter J.C."/>
            <person name="Glavina del Rio T."/>
            <person name="Hammon N."/>
            <person name="Israni S."/>
            <person name="Dalin E."/>
            <person name="Tice H."/>
            <person name="Pitluck S."/>
            <person name="Munk A.C."/>
            <person name="Brettin T."/>
            <person name="Bruce D."/>
            <person name="Han C."/>
            <person name="Tapia R."/>
            <person name="Gilna P."/>
            <person name="Schmutz J."/>
            <person name="Larimer F."/>
            <person name="Land M."/>
            <person name="Hauser L."/>
            <person name="Kyrpides N."/>
            <person name="Lykidis A."/>
            <person name="da Costa M.S."/>
            <person name="Rainey F.A."/>
            <person name="Empadinhas N."/>
            <person name="Jolivet E."/>
            <person name="Battista J.R."/>
            <person name="Richardson P."/>
        </authorList>
    </citation>
    <scope>NUCLEOTIDE SEQUENCE [LARGE SCALE GENOMIC DNA]</scope>
    <source>
        <strain evidence="11">DSM 9941 / NBRC 16129 / PRD-1</strain>
    </source>
</reference>
<evidence type="ECO:0000256" key="1">
    <source>
        <dbReference type="ARBA" id="ARBA00004429"/>
    </source>
</evidence>
<keyword evidence="4" id="KW-0997">Cell inner membrane</keyword>
<dbReference type="eggNOG" id="COG2391">
    <property type="taxonomic scope" value="Bacteria"/>
</dbReference>
<evidence type="ECO:0000313" key="10">
    <source>
        <dbReference type="EMBL" id="ABG04579.1"/>
    </source>
</evidence>
<evidence type="ECO:0000313" key="11">
    <source>
        <dbReference type="Proteomes" id="UP000006637"/>
    </source>
</evidence>
<feature type="transmembrane region" description="Helical" evidence="9">
    <location>
        <begin position="116"/>
        <end position="133"/>
    </location>
</feature>
<keyword evidence="3" id="KW-1003">Cell membrane</keyword>
<accession>Q1AVJ9</accession>